<evidence type="ECO:0000256" key="3">
    <source>
        <dbReference type="ARBA" id="ARBA00022737"/>
    </source>
</evidence>
<dbReference type="Proteomes" id="UP000681343">
    <property type="component" value="Chromosome"/>
</dbReference>
<reference evidence="9" key="1">
    <citation type="submission" date="2020-09" db="EMBL/GenBank/DDBJ databases">
        <title>New species isolated from human feces.</title>
        <authorList>
            <person name="Kitahara M."/>
            <person name="Shigeno Y."/>
            <person name="Shime M."/>
            <person name="Matsumoto Y."/>
            <person name="Nakamura S."/>
            <person name="Motooka D."/>
            <person name="Fukuoka S."/>
            <person name="Nishikawa H."/>
            <person name="Benno Y."/>
        </authorList>
    </citation>
    <scope>NUCLEOTIDE SEQUENCE</scope>
    <source>
        <strain evidence="9">MM35</strain>
    </source>
</reference>
<keyword evidence="2 7" id="KW-0963">Cytoplasm</keyword>
<evidence type="ECO:0000313" key="10">
    <source>
        <dbReference type="Proteomes" id="UP000681343"/>
    </source>
</evidence>
<dbReference type="GO" id="GO:0005737">
    <property type="term" value="C:cytoplasm"/>
    <property type="evidence" value="ECO:0007669"/>
    <property type="project" value="UniProtKB-UniRule"/>
</dbReference>
<dbReference type="InterPro" id="IPR003444">
    <property type="entry name" value="MraZ"/>
</dbReference>
<dbReference type="InterPro" id="IPR038619">
    <property type="entry name" value="MraZ_sf"/>
</dbReference>
<keyword evidence="4 7" id="KW-0805">Transcription regulation</keyword>
<evidence type="ECO:0000256" key="6">
    <source>
        <dbReference type="ARBA" id="ARBA00023163"/>
    </source>
</evidence>
<dbReference type="EMBL" id="AP023415">
    <property type="protein sequence ID" value="BCK77904.1"/>
    <property type="molecule type" value="Genomic_DNA"/>
</dbReference>
<keyword evidence="6 7" id="KW-0804">Transcription</keyword>
<dbReference type="Pfam" id="PF02381">
    <property type="entry name" value="MraZ"/>
    <property type="match status" value="2"/>
</dbReference>
<dbReference type="PANTHER" id="PTHR34701">
    <property type="entry name" value="TRANSCRIPTIONAL REGULATOR MRAZ"/>
    <property type="match status" value="1"/>
</dbReference>
<evidence type="ECO:0000313" key="9">
    <source>
        <dbReference type="EMBL" id="BCK77904.1"/>
    </source>
</evidence>
<feature type="domain" description="SpoVT-AbrB" evidence="8">
    <location>
        <begin position="72"/>
        <end position="115"/>
    </location>
</feature>
<dbReference type="PROSITE" id="PS51740">
    <property type="entry name" value="SPOVT_ABRB"/>
    <property type="match status" value="2"/>
</dbReference>
<organism evidence="9 10">
    <name type="scientific">Vescimonas fastidiosa</name>
    <dbReference type="NCBI Taxonomy" id="2714353"/>
    <lineage>
        <taxon>Bacteria</taxon>
        <taxon>Bacillati</taxon>
        <taxon>Bacillota</taxon>
        <taxon>Clostridia</taxon>
        <taxon>Eubacteriales</taxon>
        <taxon>Oscillospiraceae</taxon>
        <taxon>Vescimonas</taxon>
    </lineage>
</organism>
<comment type="subcellular location">
    <subcellularLocation>
        <location evidence="7">Cytoplasm</location>
        <location evidence="7">Nucleoid</location>
    </subcellularLocation>
</comment>
<dbReference type="SUPFAM" id="SSF89447">
    <property type="entry name" value="AbrB/MazE/MraZ-like"/>
    <property type="match status" value="1"/>
</dbReference>
<dbReference type="Gene3D" id="3.40.1550.20">
    <property type="entry name" value="Transcriptional regulator MraZ domain"/>
    <property type="match status" value="1"/>
</dbReference>
<gene>
    <name evidence="7 9" type="primary">mraZ</name>
    <name evidence="9" type="ORF">MM35RIKEN_00960</name>
</gene>
<evidence type="ECO:0000256" key="2">
    <source>
        <dbReference type="ARBA" id="ARBA00022490"/>
    </source>
</evidence>
<proteinExistence type="inferred from homology"/>
<feature type="domain" description="SpoVT-AbrB" evidence="8">
    <location>
        <begin position="4"/>
        <end position="46"/>
    </location>
</feature>
<dbReference type="InterPro" id="IPR037914">
    <property type="entry name" value="SpoVT-AbrB_sf"/>
</dbReference>
<dbReference type="RefSeq" id="WP_212818346.1">
    <property type="nucleotide sequence ID" value="NZ_AP023415.1"/>
</dbReference>
<dbReference type="CDD" id="cd16320">
    <property type="entry name" value="MraZ_N"/>
    <property type="match status" value="1"/>
</dbReference>
<evidence type="ECO:0000256" key="4">
    <source>
        <dbReference type="ARBA" id="ARBA00023015"/>
    </source>
</evidence>
<dbReference type="InterPro" id="IPR007159">
    <property type="entry name" value="SpoVT-AbrB_dom"/>
</dbReference>
<evidence type="ECO:0000259" key="8">
    <source>
        <dbReference type="PROSITE" id="PS51740"/>
    </source>
</evidence>
<name>A0A810PPH9_9FIRM</name>
<dbReference type="GO" id="GO:2000143">
    <property type="term" value="P:negative regulation of DNA-templated transcription initiation"/>
    <property type="evidence" value="ECO:0007669"/>
    <property type="project" value="TreeGrafter"/>
</dbReference>
<evidence type="ECO:0000256" key="5">
    <source>
        <dbReference type="ARBA" id="ARBA00023125"/>
    </source>
</evidence>
<protein>
    <recommendedName>
        <fullName evidence="1 7">Transcriptional regulator MraZ</fullName>
    </recommendedName>
</protein>
<dbReference type="GO" id="GO:0000976">
    <property type="term" value="F:transcription cis-regulatory region binding"/>
    <property type="evidence" value="ECO:0007669"/>
    <property type="project" value="TreeGrafter"/>
</dbReference>
<keyword evidence="3" id="KW-0677">Repeat</keyword>
<comment type="subunit">
    <text evidence="7">Forms oligomers.</text>
</comment>
<accession>A0A810PPH9</accession>
<dbReference type="GO" id="GO:0009295">
    <property type="term" value="C:nucleoid"/>
    <property type="evidence" value="ECO:0007669"/>
    <property type="project" value="UniProtKB-SubCell"/>
</dbReference>
<dbReference type="GO" id="GO:0003700">
    <property type="term" value="F:DNA-binding transcription factor activity"/>
    <property type="evidence" value="ECO:0007669"/>
    <property type="project" value="UniProtKB-UniRule"/>
</dbReference>
<dbReference type="InterPro" id="IPR035644">
    <property type="entry name" value="MraZ_C"/>
</dbReference>
<sequence length="138" mass="15558">MTGQYAHNIDAKGRLFIPAKLREELGQTFHVTIGLDHCLSIYSNESWDAFMAKLRDLPYSKAKALRVLSANAVDCEPDAQGRILIPAKLRQYADLQKEVVVIGSFDRAEIWSADRWAREETLAFESGALERAMEEMGL</sequence>
<evidence type="ECO:0000256" key="7">
    <source>
        <dbReference type="HAMAP-Rule" id="MF_01008"/>
    </source>
</evidence>
<keyword evidence="5 7" id="KW-0238">DNA-binding</keyword>
<keyword evidence="10" id="KW-1185">Reference proteome</keyword>
<dbReference type="AlphaFoldDB" id="A0A810PPH9"/>
<dbReference type="PANTHER" id="PTHR34701:SF1">
    <property type="entry name" value="TRANSCRIPTIONAL REGULATOR MRAZ"/>
    <property type="match status" value="1"/>
</dbReference>
<dbReference type="InterPro" id="IPR020603">
    <property type="entry name" value="MraZ_dom"/>
</dbReference>
<dbReference type="NCBIfam" id="TIGR00242">
    <property type="entry name" value="division/cell wall cluster transcriptional repressor MraZ"/>
    <property type="match status" value="1"/>
</dbReference>
<dbReference type="KEGG" id="vfa:MM35RIKEN_00960"/>
<dbReference type="InterPro" id="IPR035642">
    <property type="entry name" value="MraZ_N"/>
</dbReference>
<dbReference type="CDD" id="cd16321">
    <property type="entry name" value="MraZ_C"/>
    <property type="match status" value="1"/>
</dbReference>
<comment type="similarity">
    <text evidence="7">Belongs to the MraZ family.</text>
</comment>
<evidence type="ECO:0000256" key="1">
    <source>
        <dbReference type="ARBA" id="ARBA00013860"/>
    </source>
</evidence>
<dbReference type="HAMAP" id="MF_01008">
    <property type="entry name" value="MraZ"/>
    <property type="match status" value="1"/>
</dbReference>